<accession>A0A0N4W1H1</accession>
<gene>
    <name evidence="3" type="ORF">HPLM_LOCUS3480</name>
</gene>
<organism evidence="5">
    <name type="scientific">Haemonchus placei</name>
    <name type="common">Barber's pole worm</name>
    <dbReference type="NCBI Taxonomy" id="6290"/>
    <lineage>
        <taxon>Eukaryota</taxon>
        <taxon>Metazoa</taxon>
        <taxon>Ecdysozoa</taxon>
        <taxon>Nematoda</taxon>
        <taxon>Chromadorea</taxon>
        <taxon>Rhabditida</taxon>
        <taxon>Rhabditina</taxon>
        <taxon>Rhabditomorpha</taxon>
        <taxon>Strongyloidea</taxon>
        <taxon>Trichostrongylidae</taxon>
        <taxon>Haemonchus</taxon>
    </lineage>
</organism>
<dbReference type="WBParaSite" id="HPLM_0000348801-mRNA-1">
    <property type="protein sequence ID" value="HPLM_0000348801-mRNA-1"/>
    <property type="gene ID" value="HPLM_0000348801"/>
</dbReference>
<keyword evidence="4" id="KW-1185">Reference proteome</keyword>
<dbReference type="SUPFAM" id="SSF46934">
    <property type="entry name" value="UBA-like"/>
    <property type="match status" value="1"/>
</dbReference>
<evidence type="ECO:0000313" key="3">
    <source>
        <dbReference type="EMBL" id="VDO20995.1"/>
    </source>
</evidence>
<feature type="region of interest" description="Disordered" evidence="1">
    <location>
        <begin position="229"/>
        <end position="275"/>
    </location>
</feature>
<dbReference type="Gene3D" id="1.10.8.10">
    <property type="entry name" value="DNA helicase RuvA subunit, C-terminal domain"/>
    <property type="match status" value="1"/>
</dbReference>
<evidence type="ECO:0000259" key="2">
    <source>
        <dbReference type="PROSITE" id="PS50030"/>
    </source>
</evidence>
<feature type="compositionally biased region" description="Low complexity" evidence="1">
    <location>
        <begin position="238"/>
        <end position="251"/>
    </location>
</feature>
<evidence type="ECO:0000313" key="5">
    <source>
        <dbReference type="WBParaSite" id="HPLM_0000348801-mRNA-1"/>
    </source>
</evidence>
<evidence type="ECO:0000313" key="4">
    <source>
        <dbReference type="Proteomes" id="UP000268014"/>
    </source>
</evidence>
<dbReference type="AlphaFoldDB" id="A0A0N4W1H1"/>
<feature type="region of interest" description="Disordered" evidence="1">
    <location>
        <begin position="185"/>
        <end position="213"/>
    </location>
</feature>
<dbReference type="InterPro" id="IPR009060">
    <property type="entry name" value="UBA-like_sf"/>
</dbReference>
<dbReference type="EMBL" id="UZAF01016122">
    <property type="protein sequence ID" value="VDO20995.1"/>
    <property type="molecule type" value="Genomic_DNA"/>
</dbReference>
<reference evidence="3 4" key="2">
    <citation type="submission" date="2018-11" db="EMBL/GenBank/DDBJ databases">
        <authorList>
            <consortium name="Pathogen Informatics"/>
        </authorList>
    </citation>
    <scope>NUCLEOTIDE SEQUENCE [LARGE SCALE GENOMIC DNA]</scope>
    <source>
        <strain evidence="3 4">MHpl1</strain>
    </source>
</reference>
<dbReference type="SMART" id="SM00165">
    <property type="entry name" value="UBA"/>
    <property type="match status" value="1"/>
</dbReference>
<reference evidence="5" key="1">
    <citation type="submission" date="2017-02" db="UniProtKB">
        <authorList>
            <consortium name="WormBaseParasite"/>
        </authorList>
    </citation>
    <scope>IDENTIFICATION</scope>
</reference>
<protein>
    <submittedName>
        <fullName evidence="5">UBA domain-containing protein</fullName>
    </submittedName>
</protein>
<name>A0A0N4W1H1_HAEPC</name>
<dbReference type="OrthoDB" id="263283at2759"/>
<proteinExistence type="predicted"/>
<feature type="domain" description="UBA" evidence="2">
    <location>
        <begin position="278"/>
        <end position="322"/>
    </location>
</feature>
<dbReference type="Proteomes" id="UP000268014">
    <property type="component" value="Unassembled WGS sequence"/>
</dbReference>
<dbReference type="PROSITE" id="PS50030">
    <property type="entry name" value="UBA"/>
    <property type="match status" value="1"/>
</dbReference>
<dbReference type="InterPro" id="IPR015940">
    <property type="entry name" value="UBA"/>
</dbReference>
<dbReference type="STRING" id="6290.A0A0N4W1H1"/>
<evidence type="ECO:0000256" key="1">
    <source>
        <dbReference type="SAM" id="MobiDB-lite"/>
    </source>
</evidence>
<dbReference type="OMA" id="KLRKFHA"/>
<sequence length="327" mass="35733">MSGVSSDMVKVYYGRECTTYTLDRLNSLTARDVIKEVTKSEPDRSVLSHTGRFLPLDMQLSSHNFRETDTLRVLQGGGTPMVNQPCDDSLLRECDRLFDYLQKEESGYMHMRLMAEVVEPEFLSKIMKQFPDLRSDPVACHILQDYYIIKGMVTLPSDEEGIAKLRKFHAQHPALLPAINSLLKKHAQRGRGSSQRTPRVQADGSPSPAEPPQITQEMLRQAMAIAFGGAMPGGSGRSGTSTTSRPASLVATPPPAPAAPAAPAASEPNPGPSDHILQLRSRFASQLVQLNEFGFTDEAANLSVLESSDGNVEVALDLLIAMREEGI</sequence>